<dbReference type="AlphaFoldDB" id="A0A8X6HGU1"/>
<gene>
    <name evidence="1" type="ORF">SD3246_2508</name>
</gene>
<reference evidence="1" key="1">
    <citation type="journal article" date="2011" name="J. Bacteriol.">
        <title>Genome sequences of Salmonella enterica serovar typhimurium, Choleraesuis, Dublin, and Gallinarum strains of well- defined virulence in food-producing animals.</title>
        <authorList>
            <person name="Richardson E.J."/>
            <person name="Limaye B."/>
            <person name="Inamdar H."/>
            <person name="Datta A."/>
            <person name="Manjari K.S."/>
            <person name="Pullinger G.D."/>
            <person name="Thomson N.R."/>
            <person name="Joshi R.R."/>
            <person name="Watson M."/>
            <person name="Stevens M.P."/>
        </authorList>
    </citation>
    <scope>NUCLEOTIDE SEQUENCE [LARGE SCALE GENOMIC DNA]</scope>
    <source>
        <strain evidence="1">3246</strain>
    </source>
</reference>
<dbReference type="InterPro" id="IPR010391">
    <property type="entry name" value="DNA_damage-inducible_DinI-like"/>
</dbReference>
<evidence type="ECO:0000313" key="2">
    <source>
        <dbReference type="Proteomes" id="UP000002794"/>
    </source>
</evidence>
<evidence type="ECO:0000313" key="1">
    <source>
        <dbReference type="EMBL" id="EGE30412.1"/>
    </source>
</evidence>
<accession>A0A8X6HGU1</accession>
<dbReference type="EMBL" id="CM001151">
    <property type="protein sequence ID" value="EGE30412.1"/>
    <property type="molecule type" value="Genomic_DNA"/>
</dbReference>
<dbReference type="PANTHER" id="PTHR36572:SF3">
    <property type="entry name" value="VIRULENCE PROTEIN MSGA"/>
    <property type="match status" value="1"/>
</dbReference>
<organism evidence="1 2">
    <name type="scientific">Salmonella enterica subsp. enterica serovar Dublin str. SD3246</name>
    <dbReference type="NCBI Taxonomy" id="909945"/>
    <lineage>
        <taxon>Bacteria</taxon>
        <taxon>Pseudomonadati</taxon>
        <taxon>Pseudomonadota</taxon>
        <taxon>Gammaproteobacteria</taxon>
        <taxon>Enterobacterales</taxon>
        <taxon>Enterobacteriaceae</taxon>
        <taxon>Salmonella</taxon>
    </lineage>
</organism>
<protein>
    <submittedName>
        <fullName evidence="1">Virulence protein MsgA-like protein</fullName>
    </submittedName>
</protein>
<proteinExistence type="predicted"/>
<dbReference type="Proteomes" id="UP000002794">
    <property type="component" value="Chromosome"/>
</dbReference>
<dbReference type="PANTHER" id="PTHR36572">
    <property type="entry name" value="DNA DAMAGE-INDUCIBLE PROTEIN I-RELATED"/>
    <property type="match status" value="1"/>
</dbReference>
<sequence length="140" mass="16511">MMRWYQMRRRGWMPPMLMTRRLPPFWLCQPTPRWLMPPRLLWSPYLRCSQQMLRMKLPTKIPLENQPVRAGFFMPTIKKLADARDVILHELILHELIGHLSCAVVTVKSMQATNVNHVCTKTEKAHLHPILEKMFAVAGK</sequence>
<name>A0A8X6HGU1_SALDU</name>